<dbReference type="InterPro" id="IPR004638">
    <property type="entry name" value="EmrB-like"/>
</dbReference>
<dbReference type="CDD" id="cd17321">
    <property type="entry name" value="MFS_MMR_MDR_like"/>
    <property type="match status" value="1"/>
</dbReference>
<evidence type="ECO:0000256" key="2">
    <source>
        <dbReference type="ARBA" id="ARBA00022448"/>
    </source>
</evidence>
<evidence type="ECO:0000256" key="6">
    <source>
        <dbReference type="ARBA" id="ARBA00023136"/>
    </source>
</evidence>
<keyword evidence="6 7" id="KW-0472">Membrane</keyword>
<feature type="transmembrane region" description="Helical" evidence="7">
    <location>
        <begin position="177"/>
        <end position="196"/>
    </location>
</feature>
<dbReference type="GO" id="GO:0022857">
    <property type="term" value="F:transmembrane transporter activity"/>
    <property type="evidence" value="ECO:0007669"/>
    <property type="project" value="InterPro"/>
</dbReference>
<feature type="transmembrane region" description="Helical" evidence="7">
    <location>
        <begin position="247"/>
        <end position="270"/>
    </location>
</feature>
<feature type="transmembrane region" description="Helical" evidence="7">
    <location>
        <begin position="26"/>
        <end position="45"/>
    </location>
</feature>
<evidence type="ECO:0000259" key="8">
    <source>
        <dbReference type="PROSITE" id="PS50850"/>
    </source>
</evidence>
<dbReference type="Proteomes" id="UP000663505">
    <property type="component" value="Chromosome"/>
</dbReference>
<dbReference type="InterPro" id="IPR020846">
    <property type="entry name" value="MFS_dom"/>
</dbReference>
<keyword evidence="10" id="KW-1185">Reference proteome</keyword>
<feature type="transmembrane region" description="Helical" evidence="7">
    <location>
        <begin position="145"/>
        <end position="165"/>
    </location>
</feature>
<keyword evidence="4 7" id="KW-0812">Transmembrane</keyword>
<dbReference type="PANTHER" id="PTHR42718:SF46">
    <property type="entry name" value="BLR6921 PROTEIN"/>
    <property type="match status" value="1"/>
</dbReference>
<dbReference type="InterPro" id="IPR011701">
    <property type="entry name" value="MFS"/>
</dbReference>
<feature type="transmembrane region" description="Helical" evidence="7">
    <location>
        <begin position="118"/>
        <end position="139"/>
    </location>
</feature>
<dbReference type="InterPro" id="IPR036259">
    <property type="entry name" value="MFS_trans_sf"/>
</dbReference>
<organism evidence="9 10">
    <name type="scientific">Alicyclobacillus mengziensis</name>
    <dbReference type="NCBI Taxonomy" id="2931921"/>
    <lineage>
        <taxon>Bacteria</taxon>
        <taxon>Bacillati</taxon>
        <taxon>Bacillota</taxon>
        <taxon>Bacilli</taxon>
        <taxon>Bacillales</taxon>
        <taxon>Alicyclobacillaceae</taxon>
        <taxon>Alicyclobacillus</taxon>
    </lineage>
</organism>
<accession>A0A9X7W3Z1</accession>
<evidence type="ECO:0000256" key="1">
    <source>
        <dbReference type="ARBA" id="ARBA00004651"/>
    </source>
</evidence>
<feature type="transmembrane region" description="Helical" evidence="7">
    <location>
        <begin position="282"/>
        <end position="303"/>
    </location>
</feature>
<dbReference type="Pfam" id="PF07690">
    <property type="entry name" value="MFS_1"/>
    <property type="match status" value="1"/>
</dbReference>
<protein>
    <submittedName>
        <fullName evidence="9">MFS transporter</fullName>
    </submittedName>
</protein>
<sequence>MAALDASIINIALPIMRRDFHTHMSTIEWVSLSYILTLAALIVPFSRLSDMFGRRWMYTLGFSVFIVGSFLCGFAPSLLFMFLSRILQAVGAAMLQANSVSIITAATPSHARGKAIGIQASAQGVGLSLGPLIGGALITLVGWRWIFYVNVPVGIVGTILGILMLPQDAKKSLREKFDFLGAVFLAPTLVSLVYILNSGTQANWTSPIVITSFIVLIVGAIAFYVNERRIASPMVDLTLFRSKIFSLGNLTGLLSFAVMYAVMFLAPFFLDNVRRLDALTSGLFLTAIPIGMTIFTPISGAIADKFGPKRPLVIGMLAATLGSGLLAVTTVWYSVLITLLGLLLVGVGMGVFTPPNNSQVMGSVPTNRLGITGGMLNMSRTLGMGLGVTFGGLSYQLFLGAEGVISESRATFSQMIPAFRDSYLIIALIALVVSVLSAMYAGQRKKDMKAPIDSQGMSHVAQK</sequence>
<keyword evidence="3" id="KW-1003">Cell membrane</keyword>
<evidence type="ECO:0000256" key="4">
    <source>
        <dbReference type="ARBA" id="ARBA00022692"/>
    </source>
</evidence>
<dbReference type="SUPFAM" id="SSF103473">
    <property type="entry name" value="MFS general substrate transporter"/>
    <property type="match status" value="1"/>
</dbReference>
<comment type="subcellular location">
    <subcellularLocation>
        <location evidence="1">Cell membrane</location>
        <topology evidence="1">Multi-pass membrane protein</topology>
    </subcellularLocation>
</comment>
<evidence type="ECO:0000313" key="10">
    <source>
        <dbReference type="Proteomes" id="UP000663505"/>
    </source>
</evidence>
<dbReference type="EMBL" id="CP071182">
    <property type="protein sequence ID" value="QSO49990.1"/>
    <property type="molecule type" value="Genomic_DNA"/>
</dbReference>
<keyword evidence="5 7" id="KW-1133">Transmembrane helix</keyword>
<feature type="transmembrane region" description="Helical" evidence="7">
    <location>
        <begin position="422"/>
        <end position="441"/>
    </location>
</feature>
<evidence type="ECO:0000256" key="7">
    <source>
        <dbReference type="SAM" id="Phobius"/>
    </source>
</evidence>
<reference evidence="9 10" key="1">
    <citation type="submission" date="2021-02" db="EMBL/GenBank/DDBJ databases">
        <title>Alicyclobacillus curvatus sp. nov. and Alicyclobacillus mengziensis sp. nov., two acidophilic bacteria isolated from acid mine drainage.</title>
        <authorList>
            <person name="Huang Y."/>
        </authorList>
    </citation>
    <scope>NUCLEOTIDE SEQUENCE [LARGE SCALE GENOMIC DNA]</scope>
    <source>
        <strain evidence="9 10">S30H14</strain>
    </source>
</reference>
<feature type="transmembrane region" description="Helical" evidence="7">
    <location>
        <begin position="324"/>
        <end position="352"/>
    </location>
</feature>
<dbReference type="NCBIfam" id="TIGR00711">
    <property type="entry name" value="efflux_EmrB"/>
    <property type="match status" value="1"/>
</dbReference>
<dbReference type="PROSITE" id="PS50850">
    <property type="entry name" value="MFS"/>
    <property type="match status" value="1"/>
</dbReference>
<dbReference type="Gene3D" id="1.20.1250.20">
    <property type="entry name" value="MFS general substrate transporter like domains"/>
    <property type="match status" value="1"/>
</dbReference>
<dbReference type="KEGG" id="afx:JZ786_18980"/>
<keyword evidence="2" id="KW-0813">Transport</keyword>
<evidence type="ECO:0000256" key="3">
    <source>
        <dbReference type="ARBA" id="ARBA00022475"/>
    </source>
</evidence>
<proteinExistence type="predicted"/>
<feature type="domain" description="Major facilitator superfamily (MFS) profile" evidence="8">
    <location>
        <begin position="1"/>
        <end position="445"/>
    </location>
</feature>
<evidence type="ECO:0000313" key="9">
    <source>
        <dbReference type="EMBL" id="QSO49990.1"/>
    </source>
</evidence>
<name>A0A9X7W3Z1_9BACL</name>
<feature type="transmembrane region" description="Helical" evidence="7">
    <location>
        <begin position="57"/>
        <end position="80"/>
    </location>
</feature>
<feature type="transmembrane region" description="Helical" evidence="7">
    <location>
        <begin position="208"/>
        <end position="226"/>
    </location>
</feature>
<dbReference type="AlphaFoldDB" id="A0A9X7W3Z1"/>
<gene>
    <name evidence="9" type="ORF">JZ786_18980</name>
</gene>
<dbReference type="GO" id="GO:0005886">
    <property type="term" value="C:plasma membrane"/>
    <property type="evidence" value="ECO:0007669"/>
    <property type="project" value="UniProtKB-SubCell"/>
</dbReference>
<dbReference type="PANTHER" id="PTHR42718">
    <property type="entry name" value="MAJOR FACILITATOR SUPERFAMILY MULTIDRUG TRANSPORTER MFSC"/>
    <property type="match status" value="1"/>
</dbReference>
<dbReference type="Gene3D" id="1.20.1720.10">
    <property type="entry name" value="Multidrug resistance protein D"/>
    <property type="match status" value="1"/>
</dbReference>
<evidence type="ECO:0000256" key="5">
    <source>
        <dbReference type="ARBA" id="ARBA00022989"/>
    </source>
</evidence>